<accession>A0ABM7X8G9</accession>
<dbReference type="Pfam" id="PF13371">
    <property type="entry name" value="TPR_9"/>
    <property type="match status" value="1"/>
</dbReference>
<organism evidence="3 4">
    <name type="scientific">Anaeromyxobacter paludicola</name>
    <dbReference type="NCBI Taxonomy" id="2918171"/>
    <lineage>
        <taxon>Bacteria</taxon>
        <taxon>Pseudomonadati</taxon>
        <taxon>Myxococcota</taxon>
        <taxon>Myxococcia</taxon>
        <taxon>Myxococcales</taxon>
        <taxon>Cystobacterineae</taxon>
        <taxon>Anaeromyxobacteraceae</taxon>
        <taxon>Anaeromyxobacter</taxon>
    </lineage>
</organism>
<evidence type="ECO:0000313" key="3">
    <source>
        <dbReference type="EMBL" id="BDG08142.1"/>
    </source>
</evidence>
<feature type="domain" description="Protein SirB1 N-terminal" evidence="2">
    <location>
        <begin position="44"/>
        <end position="193"/>
    </location>
</feature>
<dbReference type="PANTHER" id="PTHR31350">
    <property type="entry name" value="SI:DKEY-261L7.2"/>
    <property type="match status" value="1"/>
</dbReference>
<evidence type="ECO:0000256" key="1">
    <source>
        <dbReference type="ARBA" id="ARBA00007100"/>
    </source>
</evidence>
<sequence length="278" mass="30979">MLPDFSESPSRAHFAALIGRSDIPLAEAALAVAEEEYPRLQPERYLARIDELAGKLADRLPARRSAAGTLRALRQILFEEGGFRGNEGAYYDPRNSFLNEVLDRKLGIPITLSILTIEVAGRVGLELQGVGLPGHFLVKYVSSRREVYVDAYRGGEILSADECEARFRAHHREDWEPSYLDAVSPRQILGRMLHNLKRIYVEAGDDVRALWVIDRLLLLAPNDLSERRDRGLLAARLGVVGAARQDLSAYLDRAPGAADASDIQALLTQLEHRKSFLN</sequence>
<evidence type="ECO:0000313" key="4">
    <source>
        <dbReference type="Proteomes" id="UP001162734"/>
    </source>
</evidence>
<dbReference type="EMBL" id="AP025592">
    <property type="protein sequence ID" value="BDG08142.1"/>
    <property type="molecule type" value="Genomic_DNA"/>
</dbReference>
<dbReference type="Pfam" id="PF13369">
    <property type="entry name" value="Transglut_core2"/>
    <property type="match status" value="1"/>
</dbReference>
<protein>
    <recommendedName>
        <fullName evidence="2">Protein SirB1 N-terminal domain-containing protein</fullName>
    </recommendedName>
</protein>
<comment type="similarity">
    <text evidence="1">Belongs to the UPF0162 family.</text>
</comment>
<dbReference type="Proteomes" id="UP001162734">
    <property type="component" value="Chromosome"/>
</dbReference>
<proteinExistence type="inferred from homology"/>
<reference evidence="4" key="1">
    <citation type="journal article" date="2022" name="Int. J. Syst. Evol. Microbiol.">
        <title>Anaeromyxobacter oryzae sp. nov., Anaeromyxobacter diazotrophicus sp. nov. and Anaeromyxobacter paludicola sp. nov., isolated from paddy soils.</title>
        <authorList>
            <person name="Itoh H."/>
            <person name="Xu Z."/>
            <person name="Mise K."/>
            <person name="Masuda Y."/>
            <person name="Ushijima N."/>
            <person name="Hayakawa C."/>
            <person name="Shiratori Y."/>
            <person name="Senoo K."/>
        </authorList>
    </citation>
    <scope>NUCLEOTIDE SEQUENCE [LARGE SCALE GENOMIC DNA]</scope>
    <source>
        <strain evidence="4">Red630</strain>
    </source>
</reference>
<name>A0ABM7X8G9_9BACT</name>
<keyword evidence="4" id="KW-1185">Reference proteome</keyword>
<dbReference type="PANTHER" id="PTHR31350:SF21">
    <property type="entry name" value="F-BOX ONLY PROTEIN 21"/>
    <property type="match status" value="1"/>
</dbReference>
<evidence type="ECO:0000259" key="2">
    <source>
        <dbReference type="Pfam" id="PF13369"/>
    </source>
</evidence>
<dbReference type="RefSeq" id="WP_263009636.1">
    <property type="nucleotide sequence ID" value="NZ_AP025592.1"/>
</dbReference>
<dbReference type="InterPro" id="IPR032698">
    <property type="entry name" value="SirB1_N"/>
</dbReference>
<gene>
    <name evidence="3" type="ORF">AMPC_12550</name>
</gene>